<dbReference type="GO" id="GO:0022857">
    <property type="term" value="F:transmembrane transporter activity"/>
    <property type="evidence" value="ECO:0007669"/>
    <property type="project" value="InterPro"/>
</dbReference>
<keyword evidence="2" id="KW-0812">Transmembrane</keyword>
<evidence type="ECO:0000256" key="1">
    <source>
        <dbReference type="ARBA" id="ARBA00034125"/>
    </source>
</evidence>
<dbReference type="InterPro" id="IPR010619">
    <property type="entry name" value="ThrE-like_N"/>
</dbReference>
<evidence type="ECO:0000313" key="5">
    <source>
        <dbReference type="Proteomes" id="UP000030671"/>
    </source>
</evidence>
<dbReference type="PANTHER" id="PTHR31082:SF4">
    <property type="entry name" value="PHEROMONE-REGULATED MEMBRANE PROTEIN 10"/>
    <property type="match status" value="1"/>
</dbReference>
<dbReference type="Pfam" id="PF06738">
    <property type="entry name" value="ThrE"/>
    <property type="match status" value="1"/>
</dbReference>
<dbReference type="Proteomes" id="UP000030671">
    <property type="component" value="Unassembled WGS sequence"/>
</dbReference>
<name>W4KM53_HETIT</name>
<feature type="transmembrane region" description="Helical" evidence="2">
    <location>
        <begin position="151"/>
        <end position="171"/>
    </location>
</feature>
<feature type="domain" description="Threonine/serine exporter-like N-terminal" evidence="3">
    <location>
        <begin position="44"/>
        <end position="282"/>
    </location>
</feature>
<dbReference type="EMBL" id="KI925454">
    <property type="protein sequence ID" value="ETW86918.1"/>
    <property type="molecule type" value="Genomic_DNA"/>
</dbReference>
<protein>
    <recommendedName>
        <fullName evidence="3">Threonine/serine exporter-like N-terminal domain-containing protein</fullName>
    </recommendedName>
</protein>
<gene>
    <name evidence="4" type="ORF">HETIRDRAFT_468643</name>
</gene>
<proteinExistence type="inferred from homology"/>
<feature type="transmembrane region" description="Helical" evidence="2">
    <location>
        <begin position="203"/>
        <end position="224"/>
    </location>
</feature>
<feature type="transmembrane region" description="Helical" evidence="2">
    <location>
        <begin position="357"/>
        <end position="376"/>
    </location>
</feature>
<comment type="similarity">
    <text evidence="1">Belongs to the ThrE exporter (TC 2.A.79) family.</text>
</comment>
<dbReference type="RefSeq" id="XP_009540882.1">
    <property type="nucleotide sequence ID" value="XM_009542587.1"/>
</dbReference>
<feature type="transmembrane region" description="Helical" evidence="2">
    <location>
        <begin position="230"/>
        <end position="254"/>
    </location>
</feature>
<evidence type="ECO:0000259" key="3">
    <source>
        <dbReference type="Pfam" id="PF06738"/>
    </source>
</evidence>
<feature type="transmembrane region" description="Helical" evidence="2">
    <location>
        <begin position="383"/>
        <end position="400"/>
    </location>
</feature>
<dbReference type="HOGENOM" id="CLU_007078_4_1_1"/>
<dbReference type="AlphaFoldDB" id="W4KM53"/>
<evidence type="ECO:0000313" key="4">
    <source>
        <dbReference type="EMBL" id="ETW86918.1"/>
    </source>
</evidence>
<keyword evidence="2" id="KW-0472">Membrane</keyword>
<dbReference type="InterPro" id="IPR051361">
    <property type="entry name" value="ThrE/Ser_Exporter"/>
</dbReference>
<feature type="transmembrane region" description="Helical" evidence="2">
    <location>
        <begin position="177"/>
        <end position="196"/>
    </location>
</feature>
<feature type="transmembrane region" description="Helical" evidence="2">
    <location>
        <begin position="406"/>
        <end position="425"/>
    </location>
</feature>
<evidence type="ECO:0000256" key="2">
    <source>
        <dbReference type="SAM" id="Phobius"/>
    </source>
</evidence>
<dbReference type="eggNOG" id="ENOG502QPMM">
    <property type="taxonomic scope" value="Eukaryota"/>
</dbReference>
<dbReference type="KEGG" id="hir:HETIRDRAFT_468643"/>
<accession>W4KM53</accession>
<organism evidence="4 5">
    <name type="scientific">Heterobasidion irregulare (strain TC 32-1)</name>
    <dbReference type="NCBI Taxonomy" id="747525"/>
    <lineage>
        <taxon>Eukaryota</taxon>
        <taxon>Fungi</taxon>
        <taxon>Dikarya</taxon>
        <taxon>Basidiomycota</taxon>
        <taxon>Agaricomycotina</taxon>
        <taxon>Agaricomycetes</taxon>
        <taxon>Russulales</taxon>
        <taxon>Bondarzewiaceae</taxon>
        <taxon>Heterobasidion</taxon>
        <taxon>Heterobasidion annosum species complex</taxon>
    </lineage>
</organism>
<feature type="transmembrane region" description="Helical" evidence="2">
    <location>
        <begin position="266"/>
        <end position="283"/>
    </location>
</feature>
<dbReference type="OrthoDB" id="413008at2759"/>
<feature type="transmembrane region" description="Helical" evidence="2">
    <location>
        <begin position="479"/>
        <end position="499"/>
    </location>
</feature>
<reference evidence="4 5" key="1">
    <citation type="journal article" date="2012" name="New Phytol.">
        <title>Insight into trade-off between wood decay and parasitism from the genome of a fungal forest pathogen.</title>
        <authorList>
            <person name="Olson A."/>
            <person name="Aerts A."/>
            <person name="Asiegbu F."/>
            <person name="Belbahri L."/>
            <person name="Bouzid O."/>
            <person name="Broberg A."/>
            <person name="Canback B."/>
            <person name="Coutinho P.M."/>
            <person name="Cullen D."/>
            <person name="Dalman K."/>
            <person name="Deflorio G."/>
            <person name="van Diepen L.T."/>
            <person name="Dunand C."/>
            <person name="Duplessis S."/>
            <person name="Durling M."/>
            <person name="Gonthier P."/>
            <person name="Grimwood J."/>
            <person name="Fossdal C.G."/>
            <person name="Hansson D."/>
            <person name="Henrissat B."/>
            <person name="Hietala A."/>
            <person name="Himmelstrand K."/>
            <person name="Hoffmeister D."/>
            <person name="Hogberg N."/>
            <person name="James T.Y."/>
            <person name="Karlsson M."/>
            <person name="Kohler A."/>
            <person name="Kues U."/>
            <person name="Lee Y.H."/>
            <person name="Lin Y.C."/>
            <person name="Lind M."/>
            <person name="Lindquist E."/>
            <person name="Lombard V."/>
            <person name="Lucas S."/>
            <person name="Lunden K."/>
            <person name="Morin E."/>
            <person name="Murat C."/>
            <person name="Park J."/>
            <person name="Raffaello T."/>
            <person name="Rouze P."/>
            <person name="Salamov A."/>
            <person name="Schmutz J."/>
            <person name="Solheim H."/>
            <person name="Stahlberg J."/>
            <person name="Velez H."/>
            <person name="de Vries R.P."/>
            <person name="Wiebenga A."/>
            <person name="Woodward S."/>
            <person name="Yakovlev I."/>
            <person name="Garbelotto M."/>
            <person name="Martin F."/>
            <person name="Grigoriev I.V."/>
            <person name="Stenlid J."/>
        </authorList>
    </citation>
    <scope>NUCLEOTIDE SEQUENCE [LARGE SCALE GENOMIC DNA]</scope>
    <source>
        <strain evidence="4 5">TC 32-1</strain>
    </source>
</reference>
<dbReference type="PANTHER" id="PTHR31082">
    <property type="entry name" value="PHEROMONE-REGULATED MEMBRANE PROTEIN 10"/>
    <property type="match status" value="1"/>
</dbReference>
<sequence>MPARSSSQDEASFLAALAEVDPFKEDLNRTAATQQFEDRVDRRDFLLKLTQALLTFGSPSYRIESQLLAASVILEVDAEFVYLPGVIIVVFHNRETKTTRLHTVRSSGRLALTYLHRVHDIYKDVLHNQVRVKTGTKAIDNLLHTKPLYPVFFRCMLAFMCASVICPLAFGGSFVDMWISGTCAAILQFLGLRTAVKSALYAHVYEISISFFISFVAKVLAGIPGHMFCYSAISSAGVVLLLPGFSVLVSSLELTSGNYFCGSVRLIYAIIYTLLLSFTLSISEDFYTTFNPKAFRGAGALASAGDYIHGTFFNTGNETSVQLSGTFAFVDAATKTHRATKACFHDDPSLPWYHQSFPWWMVFFLVPIYSTCSSLSNLQSVRSWSFPVMVLFSCITYAANKLAARFISNASDVGSAVGAFVISLLGNVYSRVFGGTAFTSMVTGVMFLVPSALSQAGGLTQASNADQQYSSSLTLGIRMVRVAVGVTVGLFVAQTLIYATGNRKQGAHFAF</sequence>
<dbReference type="InParanoid" id="W4KM53"/>
<keyword evidence="2" id="KW-1133">Transmembrane helix</keyword>
<keyword evidence="5" id="KW-1185">Reference proteome</keyword>
<dbReference type="GeneID" id="20677245"/>
<dbReference type="FunCoup" id="W4KM53">
    <property type="interactions" value="4"/>
</dbReference>
<feature type="transmembrane region" description="Helical" evidence="2">
    <location>
        <begin position="432"/>
        <end position="453"/>
    </location>
</feature>